<evidence type="ECO:0000256" key="4">
    <source>
        <dbReference type="ARBA" id="ARBA00022989"/>
    </source>
</evidence>
<dbReference type="EMBL" id="MU004191">
    <property type="protein sequence ID" value="KAF2493721.1"/>
    <property type="molecule type" value="Genomic_DNA"/>
</dbReference>
<protein>
    <submittedName>
        <fullName evidence="7">Uncharacterized protein</fullName>
    </submittedName>
</protein>
<feature type="transmembrane region" description="Helical" evidence="6">
    <location>
        <begin position="425"/>
        <end position="450"/>
    </location>
</feature>
<comment type="similarity">
    <text evidence="2">Belongs to the purine-cytosine permease (2.A.39) family.</text>
</comment>
<accession>A0A6A6QMW0</accession>
<dbReference type="Pfam" id="PF02133">
    <property type="entry name" value="Transp_cyt_pur"/>
    <property type="match status" value="2"/>
</dbReference>
<dbReference type="PANTHER" id="PTHR30618:SF15">
    <property type="entry name" value="NICOTINAMIDE RIBOSIDE TRANSPORTER 1-RELATED"/>
    <property type="match status" value="1"/>
</dbReference>
<evidence type="ECO:0000256" key="6">
    <source>
        <dbReference type="SAM" id="Phobius"/>
    </source>
</evidence>
<feature type="transmembrane region" description="Helical" evidence="6">
    <location>
        <begin position="343"/>
        <end position="363"/>
    </location>
</feature>
<reference evidence="7" key="1">
    <citation type="journal article" date="2020" name="Stud. Mycol.">
        <title>101 Dothideomycetes genomes: a test case for predicting lifestyles and emergence of pathogens.</title>
        <authorList>
            <person name="Haridas S."/>
            <person name="Albert R."/>
            <person name="Binder M."/>
            <person name="Bloem J."/>
            <person name="Labutti K."/>
            <person name="Salamov A."/>
            <person name="Andreopoulos B."/>
            <person name="Baker S."/>
            <person name="Barry K."/>
            <person name="Bills G."/>
            <person name="Bluhm B."/>
            <person name="Cannon C."/>
            <person name="Castanera R."/>
            <person name="Culley D."/>
            <person name="Daum C."/>
            <person name="Ezra D."/>
            <person name="Gonzalez J."/>
            <person name="Henrissat B."/>
            <person name="Kuo A."/>
            <person name="Liang C."/>
            <person name="Lipzen A."/>
            <person name="Lutzoni F."/>
            <person name="Magnuson J."/>
            <person name="Mondo S."/>
            <person name="Nolan M."/>
            <person name="Ohm R."/>
            <person name="Pangilinan J."/>
            <person name="Park H.-J."/>
            <person name="Ramirez L."/>
            <person name="Alfaro M."/>
            <person name="Sun H."/>
            <person name="Tritt A."/>
            <person name="Yoshinaga Y."/>
            <person name="Zwiers L.-H."/>
            <person name="Turgeon B."/>
            <person name="Goodwin S."/>
            <person name="Spatafora J."/>
            <person name="Crous P."/>
            <person name="Grigoriev I."/>
        </authorList>
    </citation>
    <scope>NUCLEOTIDE SEQUENCE</scope>
    <source>
        <strain evidence="7">CBS 269.34</strain>
    </source>
</reference>
<feature type="transmembrane region" description="Helical" evidence="6">
    <location>
        <begin position="72"/>
        <end position="92"/>
    </location>
</feature>
<feature type="transmembrane region" description="Helical" evidence="6">
    <location>
        <begin position="314"/>
        <end position="331"/>
    </location>
</feature>
<feature type="transmembrane region" description="Helical" evidence="6">
    <location>
        <begin position="274"/>
        <end position="294"/>
    </location>
</feature>
<dbReference type="Proteomes" id="UP000799750">
    <property type="component" value="Unassembled WGS sequence"/>
</dbReference>
<dbReference type="InterPro" id="IPR001248">
    <property type="entry name" value="Pur-cyt_permease"/>
</dbReference>
<feature type="transmembrane region" description="Helical" evidence="6">
    <location>
        <begin position="383"/>
        <end position="404"/>
    </location>
</feature>
<keyword evidence="5 6" id="KW-0472">Membrane</keyword>
<sequence>MSKVLKFLEVRQKDDIYLVQGATRWGNRDLYPITEGERTYTSRAYFAYLVTSGVCITAWTLGSSLIGYGLTAGQACGAVLTGSVVACIMAVLCGQVGRDLHLGYPMMARAGFGLYGSYFVILIKCFVSFIFFGTQAYFGGQSIVLILNVLSPDFMRMKNTLPESAEITTRNLIGFLLYFVVFFPVIYIPPHKLQTSSTQVSSGPGNLIAPKIAITKADAVFRMVQGICSTASACTGAAALIGVLVTSATTQMYGVVMWNPLVMLQYVQLNHYTAACRAGTFFAGLGFLSSQLWVNMTQNTISSGMDLAGLAPKYLTMRRGALILAVCGIIIQPWRFLAKANVFITVLSAFGVFIAPITGVVIADFWVVRKQKWKIPDLYEKGGIYWFTFGMSWRAFVSFWFAAIPSMPGFIATCGEYKIAKAATWIFQLNYFIGLVLSFCSFIVICHFFPPEGLGISESFDDAILGEAPRSSLSAVSDGNEGDVEKGAATIVTAEKGHLDP</sequence>
<dbReference type="Gene3D" id="1.10.4160.10">
    <property type="entry name" value="Hydantoin permease"/>
    <property type="match status" value="1"/>
</dbReference>
<dbReference type="GO" id="GO:0015205">
    <property type="term" value="F:nucleobase transmembrane transporter activity"/>
    <property type="evidence" value="ECO:0007669"/>
    <property type="project" value="TreeGrafter"/>
</dbReference>
<keyword evidence="4 6" id="KW-1133">Transmembrane helix</keyword>
<feature type="transmembrane region" description="Helical" evidence="6">
    <location>
        <begin position="45"/>
        <end position="66"/>
    </location>
</feature>
<name>A0A6A6QMW0_9PEZI</name>
<keyword evidence="3 6" id="KW-0812">Transmembrane</keyword>
<dbReference type="AlphaFoldDB" id="A0A6A6QMW0"/>
<comment type="subcellular location">
    <subcellularLocation>
        <location evidence="1">Membrane</location>
        <topology evidence="1">Multi-pass membrane protein</topology>
    </subcellularLocation>
</comment>
<gene>
    <name evidence="7" type="ORF">BU16DRAFT_562686</name>
</gene>
<dbReference type="GO" id="GO:0005886">
    <property type="term" value="C:plasma membrane"/>
    <property type="evidence" value="ECO:0007669"/>
    <property type="project" value="TreeGrafter"/>
</dbReference>
<feature type="transmembrane region" description="Helical" evidence="6">
    <location>
        <begin position="239"/>
        <end position="262"/>
    </location>
</feature>
<evidence type="ECO:0000256" key="2">
    <source>
        <dbReference type="ARBA" id="ARBA00008974"/>
    </source>
</evidence>
<feature type="transmembrane region" description="Helical" evidence="6">
    <location>
        <begin position="167"/>
        <end position="188"/>
    </location>
</feature>
<keyword evidence="8" id="KW-1185">Reference proteome</keyword>
<proteinExistence type="inferred from homology"/>
<evidence type="ECO:0000313" key="7">
    <source>
        <dbReference type="EMBL" id="KAF2493721.1"/>
    </source>
</evidence>
<evidence type="ECO:0000313" key="8">
    <source>
        <dbReference type="Proteomes" id="UP000799750"/>
    </source>
</evidence>
<organism evidence="7 8">
    <name type="scientific">Lophium mytilinum</name>
    <dbReference type="NCBI Taxonomy" id="390894"/>
    <lineage>
        <taxon>Eukaryota</taxon>
        <taxon>Fungi</taxon>
        <taxon>Dikarya</taxon>
        <taxon>Ascomycota</taxon>
        <taxon>Pezizomycotina</taxon>
        <taxon>Dothideomycetes</taxon>
        <taxon>Pleosporomycetidae</taxon>
        <taxon>Mytilinidiales</taxon>
        <taxon>Mytilinidiaceae</taxon>
        <taxon>Lophium</taxon>
    </lineage>
</organism>
<evidence type="ECO:0000256" key="3">
    <source>
        <dbReference type="ARBA" id="ARBA00022692"/>
    </source>
</evidence>
<feature type="transmembrane region" description="Helical" evidence="6">
    <location>
        <begin position="112"/>
        <end position="132"/>
    </location>
</feature>
<dbReference type="PANTHER" id="PTHR30618">
    <property type="entry name" value="NCS1 FAMILY PURINE/PYRIMIDINE TRANSPORTER"/>
    <property type="match status" value="1"/>
</dbReference>
<dbReference type="OrthoDB" id="2018619at2759"/>
<evidence type="ECO:0000256" key="1">
    <source>
        <dbReference type="ARBA" id="ARBA00004141"/>
    </source>
</evidence>
<dbReference type="InterPro" id="IPR045225">
    <property type="entry name" value="Uracil/uridine/allantoin_perm"/>
</dbReference>
<evidence type="ECO:0000256" key="5">
    <source>
        <dbReference type="ARBA" id="ARBA00023136"/>
    </source>
</evidence>